<accession>A0ACC1CFK9</accession>
<protein>
    <submittedName>
        <fullName evidence="1">Uncharacterized protein</fullName>
    </submittedName>
</protein>
<comment type="caution">
    <text evidence="1">The sequence shown here is derived from an EMBL/GenBank/DDBJ whole genome shotgun (WGS) entry which is preliminary data.</text>
</comment>
<evidence type="ECO:0000313" key="2">
    <source>
        <dbReference type="Proteomes" id="UP000824533"/>
    </source>
</evidence>
<keyword evidence="2" id="KW-1185">Reference proteome</keyword>
<reference evidence="1 2" key="1">
    <citation type="journal article" date="2021" name="Front. Genet.">
        <title>Chromosome-Level Genome Assembly Reveals Significant Gene Expansion in the Toll and IMD Signaling Pathways of Dendrolimus kikuchii.</title>
        <authorList>
            <person name="Zhou J."/>
            <person name="Wu P."/>
            <person name="Xiong Z."/>
            <person name="Liu N."/>
            <person name="Zhao N."/>
            <person name="Ji M."/>
            <person name="Qiu Y."/>
            <person name="Yang B."/>
        </authorList>
    </citation>
    <scope>NUCLEOTIDE SEQUENCE [LARGE SCALE GENOMIC DNA]</scope>
    <source>
        <strain evidence="1">Ann1</strain>
    </source>
</reference>
<dbReference type="Proteomes" id="UP000824533">
    <property type="component" value="Linkage Group LG28"/>
</dbReference>
<evidence type="ECO:0000313" key="1">
    <source>
        <dbReference type="EMBL" id="KAJ0170277.1"/>
    </source>
</evidence>
<name>A0ACC1CFK9_9NEOP</name>
<dbReference type="EMBL" id="CM034414">
    <property type="protein sequence ID" value="KAJ0170277.1"/>
    <property type="molecule type" value="Genomic_DNA"/>
</dbReference>
<sequence length="51" mass="6046">MCCVSGCTTTSKRDKQKLNGIKFYCFPIESTHMPWLVEKRQMWINAVRNHK</sequence>
<organism evidence="1 2">
    <name type="scientific">Dendrolimus kikuchii</name>
    <dbReference type="NCBI Taxonomy" id="765133"/>
    <lineage>
        <taxon>Eukaryota</taxon>
        <taxon>Metazoa</taxon>
        <taxon>Ecdysozoa</taxon>
        <taxon>Arthropoda</taxon>
        <taxon>Hexapoda</taxon>
        <taxon>Insecta</taxon>
        <taxon>Pterygota</taxon>
        <taxon>Neoptera</taxon>
        <taxon>Endopterygota</taxon>
        <taxon>Lepidoptera</taxon>
        <taxon>Glossata</taxon>
        <taxon>Ditrysia</taxon>
        <taxon>Bombycoidea</taxon>
        <taxon>Lasiocampidae</taxon>
        <taxon>Dendrolimus</taxon>
    </lineage>
</organism>
<proteinExistence type="predicted"/>
<gene>
    <name evidence="1" type="ORF">K1T71_014205</name>
</gene>